<dbReference type="OrthoDB" id="632318at2"/>
<comment type="caution">
    <text evidence="2">The sequence shown here is derived from an EMBL/GenBank/DDBJ whole genome shotgun (WGS) entry which is preliminary data.</text>
</comment>
<dbReference type="Gene3D" id="1.25.40.10">
    <property type="entry name" value="Tetratricopeptide repeat domain"/>
    <property type="match status" value="1"/>
</dbReference>
<keyword evidence="1" id="KW-0472">Membrane</keyword>
<evidence type="ECO:0000256" key="1">
    <source>
        <dbReference type="SAM" id="Phobius"/>
    </source>
</evidence>
<evidence type="ECO:0000313" key="2">
    <source>
        <dbReference type="EMBL" id="RIV35853.1"/>
    </source>
</evidence>
<feature type="transmembrane region" description="Helical" evidence="1">
    <location>
        <begin position="41"/>
        <end position="62"/>
    </location>
</feature>
<organism evidence="2 3">
    <name type="scientific">Flagellimonas lutimaris</name>
    <dbReference type="NCBI Taxonomy" id="475082"/>
    <lineage>
        <taxon>Bacteria</taxon>
        <taxon>Pseudomonadati</taxon>
        <taxon>Bacteroidota</taxon>
        <taxon>Flavobacteriia</taxon>
        <taxon>Flavobacteriales</taxon>
        <taxon>Flavobacteriaceae</taxon>
        <taxon>Flagellimonas</taxon>
    </lineage>
</organism>
<dbReference type="Proteomes" id="UP000266067">
    <property type="component" value="Unassembled WGS sequence"/>
</dbReference>
<dbReference type="InterPro" id="IPR011990">
    <property type="entry name" value="TPR-like_helical_dom_sf"/>
</dbReference>
<dbReference type="EMBL" id="QXFH01000069">
    <property type="protein sequence ID" value="RIV35853.1"/>
    <property type="molecule type" value="Genomic_DNA"/>
</dbReference>
<reference evidence="2 3" key="1">
    <citation type="submission" date="2018-08" db="EMBL/GenBank/DDBJ databases">
        <title>Proposal of Muricauda 72 sp.nov. and Muricauda NH166 sp.nov., isolated from seawater.</title>
        <authorList>
            <person name="Cheng H."/>
            <person name="Wu Y.-H."/>
            <person name="Guo L.-L."/>
            <person name="Xu X.-W."/>
        </authorList>
    </citation>
    <scope>NUCLEOTIDE SEQUENCE [LARGE SCALE GENOMIC DNA]</scope>
    <source>
        <strain evidence="2 3">KCTC 22173</strain>
    </source>
</reference>
<evidence type="ECO:0008006" key="4">
    <source>
        <dbReference type="Google" id="ProtNLM"/>
    </source>
</evidence>
<dbReference type="RefSeq" id="WP_119606848.1">
    <property type="nucleotide sequence ID" value="NZ_QXFH01000069.1"/>
</dbReference>
<proteinExistence type="predicted"/>
<accession>A0A3A1NCW5</accession>
<dbReference type="AlphaFoldDB" id="A0A3A1NCW5"/>
<gene>
    <name evidence="2" type="ORF">D2V08_04330</name>
</gene>
<sequence>MKIKDIDYTLMPMESLPNYAMARLLCFTISQSLTIMKNFNLLLLSVITCSLVSCASSGFVYLDYPQEPELILPEGMEEIAVVNRSLTKEEDKKNKTLESIVTGEIAGSDKLASDEAVKGFFDGLQNSNRLKAVIPPNVRIYGTGTRQTPEILSWDQVDEICKSTNADALLVLENFDSNSDFVIANAVNQVTSVLETGRTNTRFPRRARVNVKSFWRLYDPYNKTIIDQFQQTYFMDFDLFSGAAPLSALPETAYAAGIDYTNRFFTSYYRVRRDMYKKGKGRDKNQFAAGWRSSEVANWDNAIKIWTDVVNNYGKSAGRAAHNIAVAYEVKGETDLALEWAQRAYQEFGDKMARDYAKVLLNRKRLVEY</sequence>
<keyword evidence="1" id="KW-1133">Transmembrane helix</keyword>
<dbReference type="Pfam" id="PF19867">
    <property type="entry name" value="DUF6340"/>
    <property type="match status" value="1"/>
</dbReference>
<evidence type="ECO:0000313" key="3">
    <source>
        <dbReference type="Proteomes" id="UP000266067"/>
    </source>
</evidence>
<protein>
    <recommendedName>
        <fullName evidence="4">Tetratricopeptide repeat protein</fullName>
    </recommendedName>
</protein>
<name>A0A3A1NCW5_9FLAO</name>
<keyword evidence="3" id="KW-1185">Reference proteome</keyword>
<dbReference type="InterPro" id="IPR045921">
    <property type="entry name" value="DUF6340"/>
</dbReference>
<keyword evidence="1" id="KW-0812">Transmembrane</keyword>